<evidence type="ECO:0000313" key="2">
    <source>
        <dbReference type="Proteomes" id="UP001483337"/>
    </source>
</evidence>
<organism evidence="1 2">
    <name type="scientific">Okeanomitos corallinicola TIOX110</name>
    <dbReference type="NCBI Taxonomy" id="3133117"/>
    <lineage>
        <taxon>Bacteria</taxon>
        <taxon>Bacillati</taxon>
        <taxon>Cyanobacteriota</taxon>
        <taxon>Cyanophyceae</taxon>
        <taxon>Nostocales</taxon>
        <taxon>Aphanizomenonaceae</taxon>
        <taxon>Okeanomitos</taxon>
    </lineage>
</organism>
<gene>
    <name evidence="1" type="ORF">WJM97_22955</name>
</gene>
<dbReference type="RefSeq" id="WP_353933349.1">
    <property type="nucleotide sequence ID" value="NZ_CP150887.1"/>
</dbReference>
<proteinExistence type="predicted"/>
<evidence type="ECO:0008006" key="3">
    <source>
        <dbReference type="Google" id="ProtNLM"/>
    </source>
</evidence>
<keyword evidence="2" id="KW-1185">Reference proteome</keyword>
<keyword evidence="1" id="KW-0614">Plasmid</keyword>
<accession>A0ABZ2UZC1</accession>
<dbReference type="Proteomes" id="UP001483337">
    <property type="component" value="Plasmid unnamed"/>
</dbReference>
<dbReference type="EMBL" id="CP150887">
    <property type="protein sequence ID" value="WZB90462.1"/>
    <property type="molecule type" value="Genomic_DNA"/>
</dbReference>
<geneLocation type="plasmid" evidence="1 2">
    <name>unnamed</name>
</geneLocation>
<sequence length="52" mass="6056">MPFISPTEELAMERGEQKGIQQGIQQGIQREQQLITALPAVMRYTRLKYKCF</sequence>
<reference evidence="1 2" key="1">
    <citation type="submission" date="2024-04" db="EMBL/GenBank/DDBJ databases">
        <title>Okeanomitos corallinicola gen. &amp; sp. nov. (Nostocales, Cyanobacteria), a new toxic marine heterocyst-forming cyanobacterium from a coral reef.</title>
        <authorList>
            <person name="Li H."/>
            <person name="Li R."/>
            <person name="Kang J."/>
            <person name="Hii K.S."/>
            <person name="Mohamed H.F."/>
            <person name="Xu X."/>
            <person name="Luo Z."/>
        </authorList>
    </citation>
    <scope>NUCLEOTIDE SEQUENCE [LARGE SCALE GENOMIC DNA]</scope>
    <source>
        <strain evidence="1 2">TIOX110</strain>
        <plasmid evidence="1 2">unnamed</plasmid>
    </source>
</reference>
<protein>
    <recommendedName>
        <fullName evidence="3">Transposase</fullName>
    </recommendedName>
</protein>
<name>A0ABZ2UZC1_9CYAN</name>
<evidence type="ECO:0000313" key="1">
    <source>
        <dbReference type="EMBL" id="WZB90462.1"/>
    </source>
</evidence>